<evidence type="ECO:0000259" key="4">
    <source>
        <dbReference type="SMART" id="SM01005"/>
    </source>
</evidence>
<dbReference type="SMART" id="SM01005">
    <property type="entry name" value="Ala_racemase_C"/>
    <property type="match status" value="1"/>
</dbReference>
<reference evidence="5 6" key="1">
    <citation type="journal article" date="2015" name="Nature">
        <title>rRNA introns, odd ribosomes, and small enigmatic genomes across a large radiation of phyla.</title>
        <authorList>
            <person name="Brown C.T."/>
            <person name="Hug L.A."/>
            <person name="Thomas B.C."/>
            <person name="Sharon I."/>
            <person name="Castelle C.J."/>
            <person name="Singh A."/>
            <person name="Wilkins M.J."/>
            <person name="Williams K.H."/>
            <person name="Banfield J.F."/>
        </authorList>
    </citation>
    <scope>NUCLEOTIDE SEQUENCE [LARGE SCALE GENOMIC DNA]</scope>
</reference>
<dbReference type="InterPro" id="IPR000821">
    <property type="entry name" value="Ala_racemase"/>
</dbReference>
<dbReference type="Pfam" id="PF00842">
    <property type="entry name" value="Ala_racemase_C"/>
    <property type="match status" value="1"/>
</dbReference>
<evidence type="ECO:0000313" key="6">
    <source>
        <dbReference type="Proteomes" id="UP000034044"/>
    </source>
</evidence>
<dbReference type="PRINTS" id="PR00992">
    <property type="entry name" value="ALARACEMASE"/>
</dbReference>
<dbReference type="InterPro" id="IPR009006">
    <property type="entry name" value="Ala_racemase/Decarboxylase_C"/>
</dbReference>
<evidence type="ECO:0000256" key="3">
    <source>
        <dbReference type="ARBA" id="ARBA00023235"/>
    </source>
</evidence>
<dbReference type="Pfam" id="PF01168">
    <property type="entry name" value="Ala_racemase_N"/>
    <property type="match status" value="1"/>
</dbReference>
<dbReference type="InterPro" id="IPR029066">
    <property type="entry name" value="PLP-binding_barrel"/>
</dbReference>
<organism evidence="5 6">
    <name type="scientific">Candidatus Wolfebacteria bacterium GW2011_GWC1_37_10</name>
    <dbReference type="NCBI Taxonomy" id="1619010"/>
    <lineage>
        <taxon>Bacteria</taxon>
        <taxon>Candidatus Wolfeibacteriota</taxon>
    </lineage>
</organism>
<comment type="caution">
    <text evidence="5">The sequence shown here is derived from an EMBL/GenBank/DDBJ whole genome shotgun (WGS) entry which is preliminary data.</text>
</comment>
<dbReference type="Proteomes" id="UP000034044">
    <property type="component" value="Unassembled WGS sequence"/>
</dbReference>
<sequence>MESAGFKKIIKHAAATSGTINFFQSHFDMVRIGIGFYGYWPSKETKKAFKNKIKLKLILSWKTIIGQIKNLPKGSKIGYDLTESINRSSKMAILPIGYWHGFPRSLSSIGKVLIKGKEAKKSETRRF</sequence>
<evidence type="ECO:0000256" key="1">
    <source>
        <dbReference type="ARBA" id="ARBA00001933"/>
    </source>
</evidence>
<dbReference type="EMBL" id="LBSR01000008">
    <property type="protein sequence ID" value="KKQ22369.1"/>
    <property type="molecule type" value="Genomic_DNA"/>
</dbReference>
<evidence type="ECO:0000313" key="5">
    <source>
        <dbReference type="EMBL" id="KKQ22369.1"/>
    </source>
</evidence>
<gene>
    <name evidence="5" type="ORF">US36_C0008G0041</name>
</gene>
<dbReference type="InterPro" id="IPR001608">
    <property type="entry name" value="Ala_racemase_N"/>
</dbReference>
<accession>A0A0G0IDP5</accession>
<dbReference type="AlphaFoldDB" id="A0A0G0IDP5"/>
<dbReference type="SUPFAM" id="SSF51419">
    <property type="entry name" value="PLP-binding barrel"/>
    <property type="match status" value="1"/>
</dbReference>
<dbReference type="GO" id="GO:0008784">
    <property type="term" value="F:alanine racemase activity"/>
    <property type="evidence" value="ECO:0007669"/>
    <property type="project" value="InterPro"/>
</dbReference>
<dbReference type="GO" id="GO:0030632">
    <property type="term" value="P:D-alanine biosynthetic process"/>
    <property type="evidence" value="ECO:0007669"/>
    <property type="project" value="TreeGrafter"/>
</dbReference>
<comment type="cofactor">
    <cofactor evidence="1">
        <name>pyridoxal 5'-phosphate</name>
        <dbReference type="ChEBI" id="CHEBI:597326"/>
    </cofactor>
</comment>
<dbReference type="Gene3D" id="3.20.20.10">
    <property type="entry name" value="Alanine racemase"/>
    <property type="match status" value="1"/>
</dbReference>
<dbReference type="PANTHER" id="PTHR30511:SF0">
    <property type="entry name" value="ALANINE RACEMASE, CATABOLIC-RELATED"/>
    <property type="match status" value="1"/>
</dbReference>
<dbReference type="SUPFAM" id="SSF50621">
    <property type="entry name" value="Alanine racemase C-terminal domain-like"/>
    <property type="match status" value="1"/>
</dbReference>
<feature type="domain" description="Alanine racemase C-terminal" evidence="4">
    <location>
        <begin position="58"/>
        <end position="124"/>
    </location>
</feature>
<keyword evidence="3" id="KW-0413">Isomerase</keyword>
<keyword evidence="2" id="KW-0663">Pyridoxal phosphate</keyword>
<name>A0A0G0IDP5_9BACT</name>
<dbReference type="Gene3D" id="2.40.37.10">
    <property type="entry name" value="Lyase, Ornithine Decarboxylase, Chain A, domain 1"/>
    <property type="match status" value="1"/>
</dbReference>
<protein>
    <submittedName>
        <fullName evidence="5">Alanine racemase</fullName>
    </submittedName>
</protein>
<dbReference type="InterPro" id="IPR011079">
    <property type="entry name" value="Ala_racemase_C"/>
</dbReference>
<evidence type="ECO:0000256" key="2">
    <source>
        <dbReference type="ARBA" id="ARBA00022898"/>
    </source>
</evidence>
<dbReference type="GO" id="GO:0030170">
    <property type="term" value="F:pyridoxal phosphate binding"/>
    <property type="evidence" value="ECO:0007669"/>
    <property type="project" value="TreeGrafter"/>
</dbReference>
<dbReference type="GO" id="GO:0005829">
    <property type="term" value="C:cytosol"/>
    <property type="evidence" value="ECO:0007669"/>
    <property type="project" value="TreeGrafter"/>
</dbReference>
<proteinExistence type="predicted"/>
<dbReference type="PANTHER" id="PTHR30511">
    <property type="entry name" value="ALANINE RACEMASE"/>
    <property type="match status" value="1"/>
</dbReference>